<protein>
    <submittedName>
        <fullName evidence="4">Tail tape measure</fullName>
    </submittedName>
</protein>
<dbReference type="Pfam" id="PF08230">
    <property type="entry name" value="CW_7"/>
    <property type="match status" value="1"/>
</dbReference>
<proteinExistence type="predicted"/>
<feature type="domain" description="Cpl-7 lysozyme C-terminal" evidence="3">
    <location>
        <begin position="390"/>
        <end position="431"/>
    </location>
</feature>
<feature type="transmembrane region" description="Helical" evidence="2">
    <location>
        <begin position="1170"/>
        <end position="1191"/>
    </location>
</feature>
<dbReference type="NCBIfam" id="TIGR02675">
    <property type="entry name" value="tape_meas_nterm"/>
    <property type="match status" value="1"/>
</dbReference>
<feature type="transmembrane region" description="Helical" evidence="2">
    <location>
        <begin position="1375"/>
        <end position="1395"/>
    </location>
</feature>
<feature type="transmembrane region" description="Helical" evidence="2">
    <location>
        <begin position="1234"/>
        <end position="1253"/>
    </location>
</feature>
<dbReference type="SMART" id="SM01095">
    <property type="entry name" value="Cpl-7"/>
    <property type="match status" value="1"/>
</dbReference>
<reference evidence="4" key="1">
    <citation type="journal article" date="2021" name="Proc. Natl. Acad. Sci. U.S.A.">
        <title>A Catalog of Tens of Thousands of Viruses from Human Metagenomes Reveals Hidden Associations with Chronic Diseases.</title>
        <authorList>
            <person name="Tisza M.J."/>
            <person name="Buck C.B."/>
        </authorList>
    </citation>
    <scope>NUCLEOTIDE SEQUENCE</scope>
    <source>
        <strain evidence="4">CtmYS12</strain>
    </source>
</reference>
<keyword evidence="2" id="KW-1133">Transmembrane helix</keyword>
<dbReference type="EMBL" id="BK015347">
    <property type="protein sequence ID" value="DAE02510.1"/>
    <property type="molecule type" value="Genomic_DNA"/>
</dbReference>
<feature type="transmembrane region" description="Helical" evidence="2">
    <location>
        <begin position="930"/>
        <end position="947"/>
    </location>
</feature>
<evidence type="ECO:0000259" key="3">
    <source>
        <dbReference type="SMART" id="SM01095"/>
    </source>
</evidence>
<feature type="transmembrane region" description="Helical" evidence="2">
    <location>
        <begin position="870"/>
        <end position="889"/>
    </location>
</feature>
<feature type="transmembrane region" description="Helical" evidence="2">
    <location>
        <begin position="1259"/>
        <end position="1278"/>
    </location>
</feature>
<feature type="transmembrane region" description="Helical" evidence="2">
    <location>
        <begin position="1203"/>
        <end position="1222"/>
    </location>
</feature>
<evidence type="ECO:0000313" key="4">
    <source>
        <dbReference type="EMBL" id="DAE02510.1"/>
    </source>
</evidence>
<feature type="transmembrane region" description="Helical" evidence="2">
    <location>
        <begin position="1438"/>
        <end position="1458"/>
    </location>
</feature>
<dbReference type="Pfam" id="PF20155">
    <property type="entry name" value="TMP_3"/>
    <property type="match status" value="1"/>
</dbReference>
<dbReference type="InterPro" id="IPR013168">
    <property type="entry name" value="Cpl_7_lyso_C"/>
</dbReference>
<organism evidence="4">
    <name type="scientific">Siphoviridae sp. ctmYS12</name>
    <dbReference type="NCBI Taxonomy" id="2825652"/>
    <lineage>
        <taxon>Viruses</taxon>
        <taxon>Duplodnaviria</taxon>
        <taxon>Heunggongvirae</taxon>
        <taxon>Uroviricota</taxon>
        <taxon>Caudoviricetes</taxon>
    </lineage>
</organism>
<dbReference type="GO" id="GO:0098003">
    <property type="term" value="P:viral tail assembly"/>
    <property type="evidence" value="ECO:0007669"/>
    <property type="project" value="UniProtKB-KW"/>
</dbReference>
<feature type="transmembrane region" description="Helical" evidence="2">
    <location>
        <begin position="1023"/>
        <end position="1042"/>
    </location>
</feature>
<evidence type="ECO:0000256" key="2">
    <source>
        <dbReference type="SAM" id="Phobius"/>
    </source>
</evidence>
<feature type="transmembrane region" description="Helical" evidence="2">
    <location>
        <begin position="1316"/>
        <end position="1336"/>
    </location>
</feature>
<accession>A0A8S5P610</accession>
<feature type="transmembrane region" description="Helical" evidence="2">
    <location>
        <begin position="1083"/>
        <end position="1102"/>
    </location>
</feature>
<keyword evidence="1" id="KW-1245">Viral tail assembly</keyword>
<keyword evidence="2" id="KW-0472">Membrane</keyword>
<feature type="transmembrane region" description="Helical" evidence="2">
    <location>
        <begin position="994"/>
        <end position="1011"/>
    </location>
</feature>
<sequence>MSKQVDERVVSMQFDNKQFEANVKTSMTTIQKLKQSLNFKDSGKSLENLSKAANEVKFDKLLSGVETLEKRFSAMGIVGMRVIENLTDSAMQMVTKTKNLITSTIKQGGISRATNIENARFQLQGLLKDDEAVAAVMKNVSDSVDGTAYSLDAAAKVASQLAASGMRAGDEMFSSLRAVAGVAAMTNSSYEDIGRIFTQVAGQGRMMGDQLLQLSGRGMNAAATLAEQLGKTEQEVRDMVSKGQISFSTFASAMDNAFGEHAKKANETLNGAFSNVKSALARIGAEFVAPLIVQNGPLVQVLNTIREKVNDVKRNIVPFAELVTTTINKLATKVNAAISKLNIDKMFEKFSFLSRDFGASKIIKLVNGISKPIEKVTDTVKETVNAVTDLDDIVNKVIRGDFGNGAERLNKLTEAGQNYYKIQNKVNEALNNGFRFSEDQIQAQDKLLGVKENTVSETKSETTETVKLTDEKKKLIKELASMSDAQLRANGYTEEQIAAFRELRGVADKLGMPIDKLIDNIDELNGKWIIMDALKNIGNSIVSIFKAIGQAWKDIFPSSSTDTVFNIVAAFHKLSERMKVTDEDADKIKRTFKGLFAVLDLVSTLVGGGLRLALKATSYILSLFNLSLLDVTAILGDALVKFRDWVKGNNLITRAFETMAPYLKEFVSLIVEGIIAIKDWVVANEKITQGFKKILSYLREAGAGFKAWIEGAREAENIPVYIIQGLVNGLKNGISTVVSIAIELAKSIIQTVCGVLGIHSPSTEFYAIGLYIIQGLINGLKAGAKKVWDTVKSIGEAIVGVGKEIDYKYLGISTTALGLLIVLNKFTNAVTDIKEKVIDAGLGVVNSISSIFDSISKYVKARALKQQAKALLLLAVSIAALGATIYFISQIDTKSLIKGGIAIGVLAGMLIGLTVAMSKLDKLGVFSDKVGVMLLGMSVALLAMGKVATEIGKLEWEEIAKGIVFVGALELFIISLIAISKFAGTNAKDAGKMIFKIAGALLIMALVAKLAGNLRKDELTQGLKFIAVMGIFTTALVAVSLFAGKNASRAGTMILKIAGALLIMVMVAKIAGNMKPEELSQGLEFIEIMGIFTATLVAVSILAGKNASRAGNMILKIAIALQIMAKVVKTIGQLKPDEVEKGLKFIKTLGKFIVALVAVSLLAGKNASRAGIMMIGVAIAMGVMAQVVKMAGSIDENTLKQGLGVMAAFETFILALVAVSILAGKNAAKAGEMLLKVSVSLLILTGALFLIGQMDSKKLWKAVGVVAVLETLFAGLIAVTKVSQNANKTIIGLVATLTLLVSGLALLTTLNSDKLITSAESLSMVMVAMAAMIAATGQIKNTEGATKVLLQISLVVLMLVGVLGMIQTLNIEGNMGAVASISVLLVSMAASLALLGNTKNVSLKAVGAMALMGLVVAELAVVMKAMDKLNIDVSTKTVAQLSALLLAMSGALAILTVVGIGGAAAFVGIGALVTLIAAVGGLMIAIGALNDEFPAVADFVHNSIPILQDMGEGLGNFIGGLVGGVVAGAIDSLAGIGTSLSTFMENLQPFIEKVSAIDPDAMAGGEALAKMLLTLTAAELVSGLSKFLGVKDLGNLGSQLSDFGDAIIAFSDKLNNGDCINDKAVQKAAKAGEMMAKLQSSLYGTGGLKQDIFGEKDLGDFGSQMSKFADGIIAFATKVEVADINQDSVDAAAYAGETMATLQSKIKSQNGALQDIFGSQDLGDFGSQMSNFADGVVNFDKKLKANDGISSDLADQAAYAGNVMAELQNNTGAIGGVVKYFAGEKNLGTFGTQIALYGSALAAFSQVLSENPVDTTTVSIAKDCGLLMTELQTALPETHLFDGKMDLDDFGAKLMSFGKYMGVFANMTAQMDVSNLTTVSIAAKRLGEMTQSISAVDQTKIDEFDFEGIGNSIKTFCDSFDNVDASKVETAINSINKLVNTIKSMDGLNTNGVNTFKGILNSLSGDTVNLKGIGNSFSDDQIASFNSIGSSVVSAIASGMKSKSSEFTSIGHSILSSIKSSLNYNIQQFKTSGETIMSNFVSGIKGSRNTASSAFTSMMAFITLSLKGYYNNFYTIGGYLVTGFANGISASAYKAKAKAKDMAKDAEKAAREELQVHSPSKKLDKVGQYFGMGFANGIDKKSHLSVQAAKTMAASAIDSTKQTISRLGQILAMDVDAQPTIRPVMDLSDINSGVATMNGMLAMNPSVGVMTNIGAINASMRNRQNGNANDVISAINTLGKTLGNTRGDTYIIDGITYDDGSGINDAVQTLIRAARIERRM</sequence>
<keyword evidence="2" id="KW-0812">Transmembrane</keyword>
<feature type="transmembrane region" description="Helical" evidence="2">
    <location>
        <begin position="1290"/>
        <end position="1310"/>
    </location>
</feature>
<dbReference type="InterPro" id="IPR013491">
    <property type="entry name" value="Tape_meas_N"/>
</dbReference>
<name>A0A8S5P610_9CAUD</name>
<keyword evidence="1" id="KW-1188">Viral release from host cell</keyword>
<feature type="transmembrane region" description="Helical" evidence="2">
    <location>
        <begin position="895"/>
        <end position="918"/>
    </location>
</feature>
<feature type="transmembrane region" description="Helical" evidence="2">
    <location>
        <begin position="1348"/>
        <end position="1369"/>
    </location>
</feature>
<feature type="transmembrane region" description="Helical" evidence="2">
    <location>
        <begin position="959"/>
        <end position="982"/>
    </location>
</feature>
<evidence type="ECO:0000256" key="1">
    <source>
        <dbReference type="ARBA" id="ARBA00022465"/>
    </source>
</evidence>
<feature type="transmembrane region" description="Helical" evidence="2">
    <location>
        <begin position="1465"/>
        <end position="1489"/>
    </location>
</feature>
<feature type="transmembrane region" description="Helical" evidence="2">
    <location>
        <begin position="1054"/>
        <end position="1071"/>
    </location>
</feature>
<feature type="transmembrane region" description="Helical" evidence="2">
    <location>
        <begin position="1407"/>
        <end position="1426"/>
    </location>
</feature>